<proteinExistence type="predicted"/>
<evidence type="ECO:0008006" key="5">
    <source>
        <dbReference type="Google" id="ProtNLM"/>
    </source>
</evidence>
<dbReference type="STRING" id="1156394.T0R3S0"/>
<evidence type="ECO:0000259" key="2">
    <source>
        <dbReference type="PROSITE" id="PS50211"/>
    </source>
</evidence>
<dbReference type="Gene3D" id="3.40.50.11500">
    <property type="match status" value="1"/>
</dbReference>
<dbReference type="GeneID" id="19942302"/>
<dbReference type="Pfam" id="PF02141">
    <property type="entry name" value="DENN"/>
    <property type="match status" value="1"/>
</dbReference>
<dbReference type="RefSeq" id="XP_008605330.1">
    <property type="nucleotide sequence ID" value="XM_008607108.1"/>
</dbReference>
<dbReference type="Proteomes" id="UP000030762">
    <property type="component" value="Unassembled WGS sequence"/>
</dbReference>
<organism evidence="3 4">
    <name type="scientific">Saprolegnia diclina (strain VS20)</name>
    <dbReference type="NCBI Taxonomy" id="1156394"/>
    <lineage>
        <taxon>Eukaryota</taxon>
        <taxon>Sar</taxon>
        <taxon>Stramenopiles</taxon>
        <taxon>Oomycota</taxon>
        <taxon>Saprolegniomycetes</taxon>
        <taxon>Saprolegniales</taxon>
        <taxon>Saprolegniaceae</taxon>
        <taxon>Saprolegnia</taxon>
    </lineage>
</organism>
<dbReference type="InterPro" id="IPR051696">
    <property type="entry name" value="DENN_Domain_GEFs"/>
</dbReference>
<dbReference type="PANTHER" id="PTHR12296">
    <property type="entry name" value="DENN DOMAIN-CONTAINING PROTEIN 4"/>
    <property type="match status" value="1"/>
</dbReference>
<dbReference type="InParanoid" id="T0R3S0"/>
<sequence length="846" mass="95442">METVKTHSGEDLHLSLDALLGSPHDRILYMYLCQHGLEAVYNVVADIYKYKRQPDAAKRQEQAEAMVRSHLMPPDARLTSCLDGGLLTTLLDAVDQRTTTLDMWHELDTCIKATLEWSTFFGSDMFGDFCNAIRERYPLTLQDVLCECNPIKLRFLEQWLRTFHPNGVSNLLFWVDVQTTFVPLVSPSMTFSLSLFEEIQVTVRRLFNVYLAENNHSIVSDETKKDVLSRILMYQGEPFSPQRYVSLFKGAQDQVLKWLSAKIFPNFQNSLHCIQLLVELAWLDDDLLGRKAYAPKRDPKHLVLLPLSPALDEHSSALPKGFCIESSLPASAYNVVCATDALLDLHVIVFGIGVAPAKTTSTTFYATVNDTAFQYEFHLCCGADDVHDDIKQFCLVRDRLPVVLRPRRSSPEAPRVHAFACPTLTGIRYGLCLTTWRVNNEIDPDQLVFLPIFTCVLTSTSFWHLAPFLQASLPSIPHDTKDASVWVKAVEDAHRQYHEAQQRQREIVLQPLYRAFTLSMQLPPAQAADDVPSALFRDLNVQNIVLALTALLVEHRVILIARQRDTLFTGAESLLRLFAPFRFKHTYLPFCPTNVAAQLKHEGPLLIGLEASIHLRRAENHTHRIRSSLSNLQRANIVLKTPDESFTYPSELYAARTVLVDLDHDEVYTPFKQDLPELPLAKVRSLELALRAVQHPQLAHADTYLFAPAPSVGAAVADVVSSSSLSDVKTSDALCVCFLGFLTSLFGSVPQHLATIPNQIDLGTHEPALQHVRHHPTLPDAPFYDQFLAFDAEGFLDAHMEMGCRDFFRQVFATEAFHDLLRRQRQRFVPAQVSPSADEDPKVEAN</sequence>
<dbReference type="AlphaFoldDB" id="T0R3S0"/>
<feature type="domain" description="UDENN" evidence="2">
    <location>
        <begin position="349"/>
        <end position="834"/>
    </location>
</feature>
<evidence type="ECO:0000313" key="3">
    <source>
        <dbReference type="EMBL" id="EQC41616.1"/>
    </source>
</evidence>
<dbReference type="GO" id="GO:0031410">
    <property type="term" value="C:cytoplasmic vesicle"/>
    <property type="evidence" value="ECO:0007669"/>
    <property type="project" value="TreeGrafter"/>
</dbReference>
<dbReference type="VEuPathDB" id="FungiDB:SDRG_01575"/>
<protein>
    <recommendedName>
        <fullName evidence="5">UDENN domain-containing protein</fullName>
    </recommendedName>
</protein>
<dbReference type="GO" id="GO:0032483">
    <property type="term" value="P:regulation of Rab protein signal transduction"/>
    <property type="evidence" value="ECO:0007669"/>
    <property type="project" value="TreeGrafter"/>
</dbReference>
<name>T0R3S0_SAPDV</name>
<dbReference type="InterPro" id="IPR016137">
    <property type="entry name" value="RGS"/>
</dbReference>
<dbReference type="SMART" id="SM00799">
    <property type="entry name" value="DENN"/>
    <property type="match status" value="1"/>
</dbReference>
<evidence type="ECO:0000259" key="1">
    <source>
        <dbReference type="PROSITE" id="PS50132"/>
    </source>
</evidence>
<dbReference type="Pfam" id="PF00615">
    <property type="entry name" value="RGS"/>
    <property type="match status" value="1"/>
</dbReference>
<dbReference type="InterPro" id="IPR037516">
    <property type="entry name" value="Tripartite_DENN"/>
</dbReference>
<dbReference type="Gene3D" id="1.10.167.10">
    <property type="entry name" value="Regulator of G-protein Signalling 4, domain 2"/>
    <property type="match status" value="1"/>
</dbReference>
<reference evidence="3 4" key="1">
    <citation type="submission" date="2012-04" db="EMBL/GenBank/DDBJ databases">
        <title>The Genome Sequence of Saprolegnia declina VS20.</title>
        <authorList>
            <consortium name="The Broad Institute Genome Sequencing Platform"/>
            <person name="Russ C."/>
            <person name="Nusbaum C."/>
            <person name="Tyler B."/>
            <person name="van West P."/>
            <person name="Dieguez-Uribeondo J."/>
            <person name="de Bruijn I."/>
            <person name="Tripathy S."/>
            <person name="Jiang R."/>
            <person name="Young S.K."/>
            <person name="Zeng Q."/>
            <person name="Gargeya S."/>
            <person name="Fitzgerald M."/>
            <person name="Haas B."/>
            <person name="Abouelleil A."/>
            <person name="Alvarado L."/>
            <person name="Arachchi H.M."/>
            <person name="Berlin A."/>
            <person name="Chapman S.B."/>
            <person name="Goldberg J."/>
            <person name="Griggs A."/>
            <person name="Gujja S."/>
            <person name="Hansen M."/>
            <person name="Howarth C."/>
            <person name="Imamovic A."/>
            <person name="Larimer J."/>
            <person name="McCowen C."/>
            <person name="Montmayeur A."/>
            <person name="Murphy C."/>
            <person name="Neiman D."/>
            <person name="Pearson M."/>
            <person name="Priest M."/>
            <person name="Roberts A."/>
            <person name="Saif S."/>
            <person name="Shea T."/>
            <person name="Sisk P."/>
            <person name="Sykes S."/>
            <person name="Wortman J."/>
            <person name="Nusbaum C."/>
            <person name="Birren B."/>
        </authorList>
    </citation>
    <scope>NUCLEOTIDE SEQUENCE [LARGE SCALE GENOMIC DNA]</scope>
    <source>
        <strain evidence="3 4">VS20</strain>
    </source>
</reference>
<dbReference type="EMBL" id="JH767134">
    <property type="protein sequence ID" value="EQC41616.1"/>
    <property type="molecule type" value="Genomic_DNA"/>
</dbReference>
<keyword evidence="4" id="KW-1185">Reference proteome</keyword>
<dbReference type="PROSITE" id="PS50211">
    <property type="entry name" value="DENN"/>
    <property type="match status" value="1"/>
</dbReference>
<dbReference type="InterPro" id="IPR001194">
    <property type="entry name" value="cDENN_dom"/>
</dbReference>
<dbReference type="SUPFAM" id="SSF48097">
    <property type="entry name" value="Regulator of G-protein signaling, RGS"/>
    <property type="match status" value="2"/>
</dbReference>
<dbReference type="OrthoDB" id="10266080at2759"/>
<dbReference type="OMA" id="WHLAPFL"/>
<dbReference type="PROSITE" id="PS50132">
    <property type="entry name" value="RGS"/>
    <property type="match status" value="1"/>
</dbReference>
<dbReference type="InterPro" id="IPR044926">
    <property type="entry name" value="RGS_subdomain_2"/>
</dbReference>
<feature type="domain" description="RGS" evidence="1">
    <location>
        <begin position="149"/>
        <end position="277"/>
    </location>
</feature>
<dbReference type="eggNOG" id="ENOG502SJQK">
    <property type="taxonomic scope" value="Eukaryota"/>
</dbReference>
<gene>
    <name evidence="3" type="ORF">SDRG_01575</name>
</gene>
<dbReference type="InterPro" id="IPR043153">
    <property type="entry name" value="DENN_C"/>
</dbReference>
<dbReference type="InterPro" id="IPR036305">
    <property type="entry name" value="RGS_sf"/>
</dbReference>
<evidence type="ECO:0000313" key="4">
    <source>
        <dbReference type="Proteomes" id="UP000030762"/>
    </source>
</evidence>
<dbReference type="PANTHER" id="PTHR12296:SF21">
    <property type="entry name" value="DENN DOMAIN-CONTAINING PROTEIN 3"/>
    <property type="match status" value="1"/>
</dbReference>
<accession>T0R3S0</accession>